<dbReference type="RefSeq" id="WP_055465875.1">
    <property type="nucleotide sequence ID" value="NZ_LKHS01000006.1"/>
</dbReference>
<keyword evidence="6" id="KW-0812">Transmembrane</keyword>
<dbReference type="InterPro" id="IPR049875">
    <property type="entry name" value="TypeII_GspH"/>
</dbReference>
<keyword evidence="4" id="KW-0488">Methylation</keyword>
<keyword evidence="3" id="KW-1003">Cell membrane</keyword>
<evidence type="ECO:0000256" key="5">
    <source>
        <dbReference type="ARBA" id="ARBA00022519"/>
    </source>
</evidence>
<dbReference type="InterPro" id="IPR051621">
    <property type="entry name" value="T2SS_protein_J"/>
</dbReference>
<feature type="domain" description="General secretion pathway GspH" evidence="11">
    <location>
        <begin position="42"/>
        <end position="179"/>
    </location>
</feature>
<keyword evidence="8" id="KW-0472">Membrane</keyword>
<proteinExistence type="inferred from homology"/>
<dbReference type="AlphaFoldDB" id="A0A0Q2RRB5"/>
<evidence type="ECO:0000256" key="8">
    <source>
        <dbReference type="ARBA" id="ARBA00023136"/>
    </source>
</evidence>
<evidence type="ECO:0000256" key="3">
    <source>
        <dbReference type="ARBA" id="ARBA00022475"/>
    </source>
</evidence>
<dbReference type="FunCoup" id="A0A0Q2RRB5">
    <property type="interactions" value="103"/>
</dbReference>
<evidence type="ECO:0000256" key="4">
    <source>
        <dbReference type="ARBA" id="ARBA00022481"/>
    </source>
</evidence>
<dbReference type="Gene3D" id="3.55.40.10">
    <property type="entry name" value="minor pseudopilin epsh domain"/>
    <property type="match status" value="1"/>
</dbReference>
<sequence>MKYKRGFTLLEILLVLVLLSMSAVAVIATLPDRPNDEANRFAESLYQRLQLINEEAILSGMDYGLRVDEKTRRATFLRLNETGWQRLNKPGFSAQLQAEEGLVLQFRAGGDVWQDKDRLFKPGSLFDDEMFADQDDAKKTRPPQVFILSSGELTPFTLDVYVKSETPEHGWQVNVQENGAIQLLAPGERHAQR</sequence>
<dbReference type="InterPro" id="IPR045584">
    <property type="entry name" value="Pilin-like"/>
</dbReference>
<protein>
    <recommendedName>
        <fullName evidence="2">Type II secretion system protein H</fullName>
    </recommendedName>
    <alternativeName>
        <fullName evidence="10">General secretion pathway protein H</fullName>
    </alternativeName>
</protein>
<evidence type="ECO:0000259" key="11">
    <source>
        <dbReference type="Pfam" id="PF12019"/>
    </source>
</evidence>
<dbReference type="GO" id="GO:0015627">
    <property type="term" value="C:type II protein secretion system complex"/>
    <property type="evidence" value="ECO:0007669"/>
    <property type="project" value="InterPro"/>
</dbReference>
<dbReference type="InParanoid" id="A0A0Q2RRB5"/>
<dbReference type="Pfam" id="PF07963">
    <property type="entry name" value="N_methyl"/>
    <property type="match status" value="1"/>
</dbReference>
<dbReference type="PANTHER" id="PTHR39583:SF2">
    <property type="entry name" value="TYPE II SECRETION SYSTEM PROTEIN J"/>
    <property type="match status" value="1"/>
</dbReference>
<dbReference type="InterPro" id="IPR012902">
    <property type="entry name" value="N_methyl_site"/>
</dbReference>
<evidence type="ECO:0000256" key="2">
    <source>
        <dbReference type="ARBA" id="ARBA00021549"/>
    </source>
</evidence>
<dbReference type="PANTHER" id="PTHR39583">
    <property type="entry name" value="TYPE II SECRETION SYSTEM PROTEIN J-RELATED"/>
    <property type="match status" value="1"/>
</dbReference>
<comment type="subcellular location">
    <subcellularLocation>
        <location evidence="1">Cell inner membrane</location>
        <topology evidence="1">Single-pass membrane protein</topology>
    </subcellularLocation>
</comment>
<dbReference type="InterPro" id="IPR002416">
    <property type="entry name" value="T2SS_protein-GspH"/>
</dbReference>
<evidence type="ECO:0000256" key="10">
    <source>
        <dbReference type="ARBA" id="ARBA00030775"/>
    </source>
</evidence>
<dbReference type="SUPFAM" id="SSF54523">
    <property type="entry name" value="Pili subunits"/>
    <property type="match status" value="1"/>
</dbReference>
<dbReference type="Pfam" id="PF12019">
    <property type="entry name" value="GspH"/>
    <property type="match status" value="1"/>
</dbReference>
<comment type="similarity">
    <text evidence="9">Belongs to the GSP H family.</text>
</comment>
<dbReference type="GO" id="GO:0015628">
    <property type="term" value="P:protein secretion by the type II secretion system"/>
    <property type="evidence" value="ECO:0007669"/>
    <property type="project" value="InterPro"/>
</dbReference>
<dbReference type="NCBIfam" id="TIGR02532">
    <property type="entry name" value="IV_pilin_GFxxxE"/>
    <property type="match status" value="1"/>
</dbReference>
<dbReference type="Proteomes" id="UP000051221">
    <property type="component" value="Unassembled WGS sequence"/>
</dbReference>
<evidence type="ECO:0000256" key="6">
    <source>
        <dbReference type="ARBA" id="ARBA00022692"/>
    </source>
</evidence>
<keyword evidence="7" id="KW-1133">Transmembrane helix</keyword>
<dbReference type="PRINTS" id="PR00885">
    <property type="entry name" value="BCTERIALGSPH"/>
</dbReference>
<evidence type="ECO:0000256" key="9">
    <source>
        <dbReference type="ARBA" id="ARBA00025772"/>
    </source>
</evidence>
<organism evidence="12 13">
    <name type="scientific">Vibrio furnissii</name>
    <dbReference type="NCBI Taxonomy" id="29494"/>
    <lineage>
        <taxon>Bacteria</taxon>
        <taxon>Pseudomonadati</taxon>
        <taxon>Pseudomonadota</taxon>
        <taxon>Gammaproteobacteria</taxon>
        <taxon>Vibrionales</taxon>
        <taxon>Vibrionaceae</taxon>
        <taxon>Vibrio</taxon>
    </lineage>
</organism>
<gene>
    <name evidence="12" type="ORF">AMR76_08705</name>
</gene>
<comment type="caution">
    <text evidence="12">The sequence shown here is derived from an EMBL/GenBank/DDBJ whole genome shotgun (WGS) entry which is preliminary data.</text>
</comment>
<dbReference type="NCBIfam" id="TIGR01708">
    <property type="entry name" value="typeII_sec_gspH"/>
    <property type="match status" value="1"/>
</dbReference>
<name>A0A0Q2RRB5_VIBFU</name>
<keyword evidence="5" id="KW-0997">Cell inner membrane</keyword>
<dbReference type="InterPro" id="IPR022346">
    <property type="entry name" value="T2SS_GspH"/>
</dbReference>
<accession>A0A0Q2RRB5</accession>
<evidence type="ECO:0000313" key="13">
    <source>
        <dbReference type="Proteomes" id="UP000051221"/>
    </source>
</evidence>
<dbReference type="PROSITE" id="PS00409">
    <property type="entry name" value="PROKAR_NTER_METHYL"/>
    <property type="match status" value="1"/>
</dbReference>
<evidence type="ECO:0000313" key="12">
    <source>
        <dbReference type="EMBL" id="KQH86646.1"/>
    </source>
</evidence>
<reference evidence="12 13" key="1">
    <citation type="submission" date="2015-08" db="EMBL/GenBank/DDBJ databases">
        <title>Antibacterial properties of a collection of Vibrionaceae strains.</title>
        <authorList>
            <person name="Giubergia S."/>
        </authorList>
    </citation>
    <scope>NUCLEOTIDE SEQUENCE [LARGE SCALE GENOMIC DNA]</scope>
    <source>
        <strain evidence="12 13">S0821</strain>
    </source>
</reference>
<evidence type="ECO:0000256" key="7">
    <source>
        <dbReference type="ARBA" id="ARBA00022989"/>
    </source>
</evidence>
<dbReference type="GO" id="GO:0005886">
    <property type="term" value="C:plasma membrane"/>
    <property type="evidence" value="ECO:0007669"/>
    <property type="project" value="UniProtKB-SubCell"/>
</dbReference>
<dbReference type="EMBL" id="LKHS01000006">
    <property type="protein sequence ID" value="KQH86646.1"/>
    <property type="molecule type" value="Genomic_DNA"/>
</dbReference>
<keyword evidence="13" id="KW-1185">Reference proteome</keyword>
<evidence type="ECO:0000256" key="1">
    <source>
        <dbReference type="ARBA" id="ARBA00004377"/>
    </source>
</evidence>